<dbReference type="SUPFAM" id="SSF50800">
    <property type="entry name" value="PK beta-barrel domain-like"/>
    <property type="match status" value="1"/>
</dbReference>
<accession>A0A9P3H2Y3</accession>
<evidence type="ECO:0000313" key="2">
    <source>
        <dbReference type="EMBL" id="GJJ69141.1"/>
    </source>
</evidence>
<dbReference type="PANTHER" id="PTHR14237:SF19">
    <property type="entry name" value="MITOCHONDRIAL AMIDOXIME REDUCING COMPONENT 1"/>
    <property type="match status" value="1"/>
</dbReference>
<dbReference type="SUPFAM" id="SSF141673">
    <property type="entry name" value="MOSC N-terminal domain-like"/>
    <property type="match status" value="1"/>
</dbReference>
<dbReference type="Proteomes" id="UP000827284">
    <property type="component" value="Unassembled WGS sequence"/>
</dbReference>
<evidence type="ECO:0000259" key="1">
    <source>
        <dbReference type="PROSITE" id="PS51340"/>
    </source>
</evidence>
<comment type="caution">
    <text evidence="2">The sequence shown here is derived from an EMBL/GenBank/DDBJ whole genome shotgun (WGS) entry which is preliminary data.</text>
</comment>
<sequence length="304" mass="33975">MAPVISKIYIYPIKSCKALEISESQLSKYGLAYDRVFLVIDPETNKLRTMRELPLMTLIDQQIVGDELVIKAGEKTLKVPLEPDHSKYEPRGVTVWKEHLEAADMGDESAQFFTNYLGVPCRFVHKSPDHIRPVIEHAPGVSEIGFTPQTAFADNYPILALSEESVQDINTKLEEPVSIVRFRPNLVISGVTAPFEEDTWCTVDINGVTYYFTCRCTRCDMPNVDPETGIKDKLQPQKTLQSIRRVDKGKKAKFYACVGINVVPNSLTGVIRVGDVLHVKEVFQGERMRTGAAGWSTKAVEVGA</sequence>
<keyword evidence="3" id="KW-1185">Reference proteome</keyword>
<reference evidence="2" key="1">
    <citation type="submission" date="2021-11" db="EMBL/GenBank/DDBJ databases">
        <authorList>
            <person name="Herlambang A."/>
            <person name="Guo Y."/>
            <person name="Takashima Y."/>
            <person name="Nishizawa T."/>
        </authorList>
    </citation>
    <scope>NUCLEOTIDE SEQUENCE</scope>
    <source>
        <strain evidence="2">E1425</strain>
    </source>
</reference>
<protein>
    <recommendedName>
        <fullName evidence="1">MOSC domain-containing protein</fullName>
    </recommendedName>
</protein>
<dbReference type="AlphaFoldDB" id="A0A9P3H2Y3"/>
<dbReference type="OrthoDB" id="17255at2759"/>
<name>A0A9P3H2Y3_9FUNG</name>
<dbReference type="Pfam" id="PF03473">
    <property type="entry name" value="MOSC"/>
    <property type="match status" value="1"/>
</dbReference>
<dbReference type="InterPro" id="IPR005303">
    <property type="entry name" value="MOCOS_middle"/>
</dbReference>
<dbReference type="InterPro" id="IPR011037">
    <property type="entry name" value="Pyrv_Knase-like_insert_dom_sf"/>
</dbReference>
<dbReference type="Pfam" id="PF03476">
    <property type="entry name" value="MOSC_N"/>
    <property type="match status" value="1"/>
</dbReference>
<organism evidence="2 3">
    <name type="scientific">Entomortierella parvispora</name>
    <dbReference type="NCBI Taxonomy" id="205924"/>
    <lineage>
        <taxon>Eukaryota</taxon>
        <taxon>Fungi</taxon>
        <taxon>Fungi incertae sedis</taxon>
        <taxon>Mucoromycota</taxon>
        <taxon>Mortierellomycotina</taxon>
        <taxon>Mortierellomycetes</taxon>
        <taxon>Mortierellales</taxon>
        <taxon>Mortierellaceae</taxon>
        <taxon>Entomortierella</taxon>
    </lineage>
</organism>
<dbReference type="PANTHER" id="PTHR14237">
    <property type="entry name" value="MOLYBDOPTERIN COFACTOR SULFURASE MOSC"/>
    <property type="match status" value="1"/>
</dbReference>
<proteinExistence type="predicted"/>
<dbReference type="EMBL" id="BQFW01000002">
    <property type="protein sequence ID" value="GJJ69141.1"/>
    <property type="molecule type" value="Genomic_DNA"/>
</dbReference>
<evidence type="ECO:0000313" key="3">
    <source>
        <dbReference type="Proteomes" id="UP000827284"/>
    </source>
</evidence>
<dbReference type="GO" id="GO:0030151">
    <property type="term" value="F:molybdenum ion binding"/>
    <property type="evidence" value="ECO:0007669"/>
    <property type="project" value="InterPro"/>
</dbReference>
<reference evidence="2" key="2">
    <citation type="journal article" date="2022" name="Microbiol. Resour. Announc.">
        <title>Whole-Genome Sequence of Entomortierella parvispora E1425, a Mucoromycotan Fungus Associated with Burkholderiaceae-Related Endosymbiotic Bacteria.</title>
        <authorList>
            <person name="Herlambang A."/>
            <person name="Guo Y."/>
            <person name="Takashima Y."/>
            <person name="Narisawa K."/>
            <person name="Ohta H."/>
            <person name="Nishizawa T."/>
        </authorList>
    </citation>
    <scope>NUCLEOTIDE SEQUENCE</scope>
    <source>
        <strain evidence="2">E1425</strain>
    </source>
</reference>
<dbReference type="GO" id="GO:0003824">
    <property type="term" value="F:catalytic activity"/>
    <property type="evidence" value="ECO:0007669"/>
    <property type="project" value="InterPro"/>
</dbReference>
<dbReference type="InterPro" id="IPR005302">
    <property type="entry name" value="MoCF_Sase_C"/>
</dbReference>
<dbReference type="PROSITE" id="PS51340">
    <property type="entry name" value="MOSC"/>
    <property type="match status" value="1"/>
</dbReference>
<gene>
    <name evidence="2" type="ORF">EMPS_01487</name>
</gene>
<dbReference type="GO" id="GO:0030170">
    <property type="term" value="F:pyridoxal phosphate binding"/>
    <property type="evidence" value="ECO:0007669"/>
    <property type="project" value="InterPro"/>
</dbReference>
<feature type="domain" description="MOSC" evidence="1">
    <location>
        <begin position="133"/>
        <end position="280"/>
    </location>
</feature>